<dbReference type="AlphaFoldDB" id="A0A8S1LQE7"/>
<reference evidence="1" key="1">
    <citation type="submission" date="2021-01" db="EMBL/GenBank/DDBJ databases">
        <authorList>
            <consortium name="Genoscope - CEA"/>
            <person name="William W."/>
        </authorList>
    </citation>
    <scope>NUCLEOTIDE SEQUENCE</scope>
</reference>
<gene>
    <name evidence="1" type="ORF">PSON_ATCC_30995.1.T0220081</name>
</gene>
<comment type="caution">
    <text evidence="1">The sequence shown here is derived from an EMBL/GenBank/DDBJ whole genome shotgun (WGS) entry which is preliminary data.</text>
</comment>
<dbReference type="Proteomes" id="UP000692954">
    <property type="component" value="Unassembled WGS sequence"/>
</dbReference>
<dbReference type="EMBL" id="CAJJDN010000022">
    <property type="protein sequence ID" value="CAD8066786.1"/>
    <property type="molecule type" value="Genomic_DNA"/>
</dbReference>
<organism evidence="1 2">
    <name type="scientific">Paramecium sonneborni</name>
    <dbReference type="NCBI Taxonomy" id="65129"/>
    <lineage>
        <taxon>Eukaryota</taxon>
        <taxon>Sar</taxon>
        <taxon>Alveolata</taxon>
        <taxon>Ciliophora</taxon>
        <taxon>Intramacronucleata</taxon>
        <taxon>Oligohymenophorea</taxon>
        <taxon>Peniculida</taxon>
        <taxon>Parameciidae</taxon>
        <taxon>Paramecium</taxon>
    </lineage>
</organism>
<name>A0A8S1LQE7_9CILI</name>
<protein>
    <submittedName>
        <fullName evidence="1">Uncharacterized protein</fullName>
    </submittedName>
</protein>
<accession>A0A8S1LQE7</accession>
<proteinExistence type="predicted"/>
<keyword evidence="2" id="KW-1185">Reference proteome</keyword>
<sequence length="59" mass="7063">MDMQNLYIIEHTEGIQEILNNLAIFDQIYKKSNRSKLQFIFSSKLRFEIAQKIKIAKFI</sequence>
<evidence type="ECO:0000313" key="2">
    <source>
        <dbReference type="Proteomes" id="UP000692954"/>
    </source>
</evidence>
<evidence type="ECO:0000313" key="1">
    <source>
        <dbReference type="EMBL" id="CAD8066786.1"/>
    </source>
</evidence>